<evidence type="ECO:0000256" key="1">
    <source>
        <dbReference type="SAM" id="Phobius"/>
    </source>
</evidence>
<feature type="transmembrane region" description="Helical" evidence="1">
    <location>
        <begin position="101"/>
        <end position="124"/>
    </location>
</feature>
<dbReference type="AlphaFoldDB" id="A0A0R0DPY7"/>
<keyword evidence="1" id="KW-0812">Transmembrane</keyword>
<gene>
    <name evidence="2" type="ORF">ABB30_00015</name>
</gene>
<organism evidence="2 3">
    <name type="scientific">Stenotrophomonas ginsengisoli</name>
    <dbReference type="NCBI Taxonomy" id="336566"/>
    <lineage>
        <taxon>Bacteria</taxon>
        <taxon>Pseudomonadati</taxon>
        <taxon>Pseudomonadota</taxon>
        <taxon>Gammaproteobacteria</taxon>
        <taxon>Lysobacterales</taxon>
        <taxon>Lysobacteraceae</taxon>
        <taxon>Stenotrophomonas</taxon>
    </lineage>
</organism>
<name>A0A0R0DPY7_9GAMM</name>
<keyword evidence="1" id="KW-0472">Membrane</keyword>
<proteinExistence type="predicted"/>
<keyword evidence="1" id="KW-1133">Transmembrane helix</keyword>
<dbReference type="EMBL" id="LDJM01000001">
    <property type="protein sequence ID" value="KRG79699.1"/>
    <property type="molecule type" value="Genomic_DNA"/>
</dbReference>
<feature type="transmembrane region" description="Helical" evidence="1">
    <location>
        <begin position="144"/>
        <end position="166"/>
    </location>
</feature>
<dbReference type="PATRIC" id="fig|336566.3.peg.3"/>
<evidence type="ECO:0000313" key="2">
    <source>
        <dbReference type="EMBL" id="KRG79699.1"/>
    </source>
</evidence>
<dbReference type="Proteomes" id="UP000050956">
    <property type="component" value="Unassembled WGS sequence"/>
</dbReference>
<accession>A0A0R0DPY7</accession>
<feature type="transmembrane region" description="Helical" evidence="1">
    <location>
        <begin position="61"/>
        <end position="80"/>
    </location>
</feature>
<comment type="caution">
    <text evidence="2">The sequence shown here is derived from an EMBL/GenBank/DDBJ whole genome shotgun (WGS) entry which is preliminary data.</text>
</comment>
<reference evidence="2 3" key="1">
    <citation type="submission" date="2015-05" db="EMBL/GenBank/DDBJ databases">
        <title>Genome sequencing and analysis of members of genus Stenotrophomonas.</title>
        <authorList>
            <person name="Patil P.P."/>
            <person name="Midha S."/>
            <person name="Patil P.B."/>
        </authorList>
    </citation>
    <scope>NUCLEOTIDE SEQUENCE [LARGE SCALE GENOMIC DNA]</scope>
    <source>
        <strain evidence="2 3">DSM 24757</strain>
    </source>
</reference>
<keyword evidence="3" id="KW-1185">Reference proteome</keyword>
<evidence type="ECO:0000313" key="3">
    <source>
        <dbReference type="Proteomes" id="UP000050956"/>
    </source>
</evidence>
<dbReference type="STRING" id="336566.ABB30_00015"/>
<protein>
    <submittedName>
        <fullName evidence="2">Uncharacterized protein</fullName>
    </submittedName>
</protein>
<sequence length="171" mass="18735">MALAAGIAAGVVLLTATVLALIVLDLQRDAAPLPAWVDALRALGRGDWYARRSGLGLVASVYYTVVPLLFPLSLFITWALSTYTVDGHLKEWIERRRDMRGLIACWIVMISFPLIGGLFLHVFNGSNARRLHIANDPAALLLQGWIPFAALGAFAAMGPISLQIVWARMRR</sequence>